<dbReference type="InterPro" id="IPR002716">
    <property type="entry name" value="PIN_dom"/>
</dbReference>
<protein>
    <submittedName>
        <fullName evidence="2 3">PIN domain</fullName>
    </submittedName>
</protein>
<gene>
    <name evidence="2" type="ORF">B0181_01330</name>
    <name evidence="3" type="ORF">NCTC10293_01748</name>
</gene>
<keyword evidence="4" id="KW-1185">Reference proteome</keyword>
<dbReference type="InterPro" id="IPR029060">
    <property type="entry name" value="PIN-like_dom_sf"/>
</dbReference>
<dbReference type="Gene3D" id="3.40.50.1010">
    <property type="entry name" value="5'-nuclease"/>
    <property type="match status" value="1"/>
</dbReference>
<dbReference type="Proteomes" id="UP000190435">
    <property type="component" value="Unassembled WGS sequence"/>
</dbReference>
<evidence type="ECO:0000313" key="4">
    <source>
        <dbReference type="Proteomes" id="UP000190435"/>
    </source>
</evidence>
<dbReference type="SUPFAM" id="SSF88723">
    <property type="entry name" value="PIN domain-like"/>
    <property type="match status" value="1"/>
</dbReference>
<evidence type="ECO:0000259" key="1">
    <source>
        <dbReference type="Pfam" id="PF01850"/>
    </source>
</evidence>
<dbReference type="Proteomes" id="UP000255279">
    <property type="component" value="Unassembled WGS sequence"/>
</dbReference>
<reference evidence="3 5" key="2">
    <citation type="submission" date="2018-06" db="EMBL/GenBank/DDBJ databases">
        <authorList>
            <consortium name="Pathogen Informatics"/>
            <person name="Doyle S."/>
        </authorList>
    </citation>
    <scope>NUCLEOTIDE SEQUENCE [LARGE SCALE GENOMIC DNA]</scope>
    <source>
        <strain evidence="3 5">NCTC10293</strain>
    </source>
</reference>
<dbReference type="EMBL" id="MUXU01000010">
    <property type="protein sequence ID" value="OOR92804.1"/>
    <property type="molecule type" value="Genomic_DNA"/>
</dbReference>
<dbReference type="OrthoDB" id="9798990at2"/>
<dbReference type="RefSeq" id="WP_078275696.1">
    <property type="nucleotide sequence ID" value="NZ_CAACXO010000045.1"/>
</dbReference>
<name>A0A1T0AAP0_9GAMM</name>
<dbReference type="CDD" id="cd09872">
    <property type="entry name" value="PIN_Sll0205-like"/>
    <property type="match status" value="1"/>
</dbReference>
<proteinExistence type="predicted"/>
<feature type="domain" description="PIN" evidence="1">
    <location>
        <begin position="3"/>
        <end position="119"/>
    </location>
</feature>
<dbReference type="EMBL" id="UGQE01000004">
    <property type="protein sequence ID" value="STZ14158.1"/>
    <property type="molecule type" value="Genomic_DNA"/>
</dbReference>
<evidence type="ECO:0000313" key="2">
    <source>
        <dbReference type="EMBL" id="OOR92804.1"/>
    </source>
</evidence>
<dbReference type="PANTHER" id="PTHR36173:SF2">
    <property type="entry name" value="RIBONUCLEASE VAPC16"/>
    <property type="match status" value="1"/>
</dbReference>
<accession>A0A1T0AAP0</accession>
<dbReference type="PANTHER" id="PTHR36173">
    <property type="entry name" value="RIBONUCLEASE VAPC16-RELATED"/>
    <property type="match status" value="1"/>
</dbReference>
<evidence type="ECO:0000313" key="5">
    <source>
        <dbReference type="Proteomes" id="UP000255279"/>
    </source>
</evidence>
<evidence type="ECO:0000313" key="3">
    <source>
        <dbReference type="EMBL" id="STZ14158.1"/>
    </source>
</evidence>
<organism evidence="2 4">
    <name type="scientific">Moraxella caviae</name>
    <dbReference type="NCBI Taxonomy" id="34060"/>
    <lineage>
        <taxon>Bacteria</taxon>
        <taxon>Pseudomonadati</taxon>
        <taxon>Pseudomonadota</taxon>
        <taxon>Gammaproteobacteria</taxon>
        <taxon>Moraxellales</taxon>
        <taxon>Moraxellaceae</taxon>
        <taxon>Moraxella</taxon>
    </lineage>
</organism>
<dbReference type="AlphaFoldDB" id="A0A1T0AAP0"/>
<dbReference type="Pfam" id="PF01850">
    <property type="entry name" value="PIN"/>
    <property type="match status" value="1"/>
</dbReference>
<dbReference type="STRING" id="34060.B0181_01330"/>
<dbReference type="InterPro" id="IPR052919">
    <property type="entry name" value="TA_system_RNase"/>
</dbReference>
<reference evidence="2 4" key="1">
    <citation type="submission" date="2017-02" db="EMBL/GenBank/DDBJ databases">
        <title>Draft genome sequence of Moraxella caviae CCUG 355 type strain.</title>
        <authorList>
            <person name="Engstrom-Jakobsson H."/>
            <person name="Salva-Serra F."/>
            <person name="Thorell K."/>
            <person name="Gonzales-Siles L."/>
            <person name="Karlsson R."/>
            <person name="Boulund F."/>
            <person name="Engstrand L."/>
            <person name="Moore E."/>
        </authorList>
    </citation>
    <scope>NUCLEOTIDE SEQUENCE [LARGE SCALE GENOMIC DNA]</scope>
    <source>
        <strain evidence="2 4">CCUG 355</strain>
    </source>
</reference>
<sequence>MKVLLDTHILLWWQMNSPKLSKELINLVQNQASEVFVSRATLWEIAIKKSLGKIDVNLADLIKFTEDTGFAWLDIDEKPIINLLDLPVFTDHKDPFDRILISQSLTHNLLLLTADQKMKPYHSNIRVF</sequence>
<dbReference type="InterPro" id="IPR041705">
    <property type="entry name" value="PIN_Sll0205"/>
</dbReference>